<sequence>MFAIVHILESLGIGGAQSMAFELYHAIKTYYPQYPQQMIYTQKRRIDQEFISSYNVPCEFIKNNNSILQQISKHKKVVVLFHKLASSNHKILDLIKDKTRAKTMVINHTLYRSSAWKNVKSADVMVSVSKHMLQLLNKWYPRINKIQIYNSVSVDRYDSISPRKNNKKDIFLTGRINRICSWKHSHGWIEWCKNVKLKKKMIHEYIGGGIGSNNRSHKKMYKSRNVVSMMGNISNFSEKVSIIKDWDIFLYETNKDEGISMAILESLACGVPVVCSNHFGNKEIIEEGINGYVFRDRNHAQDILRDLIKHPKKLEELKRTTKQHFIDKLDLKYTSGQYIEEMEKLFKKEIKKKPTKKVLKTKKIPKKKKKPVKQSLREKINNVAETQPNNKFTIITSIYNK</sequence>
<dbReference type="Gene3D" id="3.40.50.2000">
    <property type="entry name" value="Glycogen Phosphorylase B"/>
    <property type="match status" value="2"/>
</dbReference>
<dbReference type="AlphaFoldDB" id="X0RZW5"/>
<dbReference type="InterPro" id="IPR001296">
    <property type="entry name" value="Glyco_trans_1"/>
</dbReference>
<dbReference type="CDD" id="cd03801">
    <property type="entry name" value="GT4_PimA-like"/>
    <property type="match status" value="1"/>
</dbReference>
<dbReference type="PANTHER" id="PTHR12526:SF630">
    <property type="entry name" value="GLYCOSYLTRANSFERASE"/>
    <property type="match status" value="1"/>
</dbReference>
<evidence type="ECO:0000259" key="1">
    <source>
        <dbReference type="Pfam" id="PF00534"/>
    </source>
</evidence>
<feature type="domain" description="Glycosyl transferase family 1" evidence="1">
    <location>
        <begin position="166"/>
        <end position="323"/>
    </location>
</feature>
<name>X0RZW5_9ZZZZ</name>
<dbReference type="Pfam" id="PF00534">
    <property type="entry name" value="Glycos_transf_1"/>
    <property type="match status" value="1"/>
</dbReference>
<proteinExistence type="predicted"/>
<feature type="non-terminal residue" evidence="2">
    <location>
        <position position="401"/>
    </location>
</feature>
<dbReference type="GO" id="GO:0016757">
    <property type="term" value="F:glycosyltransferase activity"/>
    <property type="evidence" value="ECO:0007669"/>
    <property type="project" value="InterPro"/>
</dbReference>
<dbReference type="EMBL" id="BARS01003795">
    <property type="protein sequence ID" value="GAF68526.1"/>
    <property type="molecule type" value="Genomic_DNA"/>
</dbReference>
<protein>
    <recommendedName>
        <fullName evidence="1">Glycosyl transferase family 1 domain-containing protein</fullName>
    </recommendedName>
</protein>
<reference evidence="2" key="1">
    <citation type="journal article" date="2014" name="Front. Microbiol.">
        <title>High frequency of phylogenetically diverse reductive dehalogenase-homologous genes in deep subseafloor sedimentary metagenomes.</title>
        <authorList>
            <person name="Kawai M."/>
            <person name="Futagami T."/>
            <person name="Toyoda A."/>
            <person name="Takaki Y."/>
            <person name="Nishi S."/>
            <person name="Hori S."/>
            <person name="Arai W."/>
            <person name="Tsubouchi T."/>
            <person name="Morono Y."/>
            <person name="Uchiyama I."/>
            <person name="Ito T."/>
            <person name="Fujiyama A."/>
            <person name="Inagaki F."/>
            <person name="Takami H."/>
        </authorList>
    </citation>
    <scope>NUCLEOTIDE SEQUENCE</scope>
    <source>
        <strain evidence="2">Expedition CK06-06</strain>
    </source>
</reference>
<organism evidence="2">
    <name type="scientific">marine sediment metagenome</name>
    <dbReference type="NCBI Taxonomy" id="412755"/>
    <lineage>
        <taxon>unclassified sequences</taxon>
        <taxon>metagenomes</taxon>
        <taxon>ecological metagenomes</taxon>
    </lineage>
</organism>
<accession>X0RZW5</accession>
<comment type="caution">
    <text evidence="2">The sequence shown here is derived from an EMBL/GenBank/DDBJ whole genome shotgun (WGS) entry which is preliminary data.</text>
</comment>
<gene>
    <name evidence="2" type="ORF">S01H1_07354</name>
</gene>
<dbReference type="PANTHER" id="PTHR12526">
    <property type="entry name" value="GLYCOSYLTRANSFERASE"/>
    <property type="match status" value="1"/>
</dbReference>
<evidence type="ECO:0000313" key="2">
    <source>
        <dbReference type="EMBL" id="GAF68526.1"/>
    </source>
</evidence>
<dbReference type="SUPFAM" id="SSF53756">
    <property type="entry name" value="UDP-Glycosyltransferase/glycogen phosphorylase"/>
    <property type="match status" value="1"/>
</dbReference>